<feature type="chain" id="PRO_5016289065" description="Secreted protein" evidence="1">
    <location>
        <begin position="31"/>
        <end position="172"/>
    </location>
</feature>
<feature type="signal peptide" evidence="1">
    <location>
        <begin position="1"/>
        <end position="30"/>
    </location>
</feature>
<organism evidence="2 3">
    <name type="scientific">Rhodopseudomonas faecalis</name>
    <dbReference type="NCBI Taxonomy" id="99655"/>
    <lineage>
        <taxon>Bacteria</taxon>
        <taxon>Pseudomonadati</taxon>
        <taxon>Pseudomonadota</taxon>
        <taxon>Alphaproteobacteria</taxon>
        <taxon>Hyphomicrobiales</taxon>
        <taxon>Nitrobacteraceae</taxon>
        <taxon>Rhodopseudomonas</taxon>
    </lineage>
</organism>
<evidence type="ECO:0000313" key="2">
    <source>
        <dbReference type="EMBL" id="PYF05491.1"/>
    </source>
</evidence>
<dbReference type="PROSITE" id="PS51318">
    <property type="entry name" value="TAT"/>
    <property type="match status" value="1"/>
</dbReference>
<dbReference type="InterPro" id="IPR006311">
    <property type="entry name" value="TAT_signal"/>
</dbReference>
<dbReference type="OrthoDB" id="9799737at2"/>
<name>A0A318TKT0_9BRAD</name>
<gene>
    <name evidence="2" type="ORF">BJ122_101234</name>
</gene>
<sequence>MIDRRHLVRMALAAALLTSAALLPPNFARAEEGGYQRFVPLLVEPSGWEGGKPEGMTMEVSGASMVTASRNYQRGESHFDAQIITGPAAQVALAATSADMKIESGEGRMVSDAIDGFRVMRTYTFSDKSGGIVVALGERALFSLSFSGIDDVEALAIAKRFDWKAMQAISSK</sequence>
<evidence type="ECO:0000256" key="1">
    <source>
        <dbReference type="SAM" id="SignalP"/>
    </source>
</evidence>
<comment type="caution">
    <text evidence="2">The sequence shown here is derived from an EMBL/GenBank/DDBJ whole genome shotgun (WGS) entry which is preliminary data.</text>
</comment>
<dbReference type="AlphaFoldDB" id="A0A318TKT0"/>
<reference evidence="2 3" key="1">
    <citation type="submission" date="2018-06" db="EMBL/GenBank/DDBJ databases">
        <title>Genomic Encyclopedia of Archaeal and Bacterial Type Strains, Phase II (KMG-II): from individual species to whole genera.</title>
        <authorList>
            <person name="Goeker M."/>
        </authorList>
    </citation>
    <scope>NUCLEOTIDE SEQUENCE [LARGE SCALE GENOMIC DNA]</scope>
    <source>
        <strain evidence="2 3">JCM 11668</strain>
    </source>
</reference>
<proteinExistence type="predicted"/>
<dbReference type="Proteomes" id="UP000248148">
    <property type="component" value="Unassembled WGS sequence"/>
</dbReference>
<keyword evidence="3" id="KW-1185">Reference proteome</keyword>
<evidence type="ECO:0008006" key="4">
    <source>
        <dbReference type="Google" id="ProtNLM"/>
    </source>
</evidence>
<keyword evidence="1" id="KW-0732">Signal</keyword>
<accession>A0A318TKT0</accession>
<dbReference type="EMBL" id="QJTI01000001">
    <property type="protein sequence ID" value="PYF05491.1"/>
    <property type="molecule type" value="Genomic_DNA"/>
</dbReference>
<evidence type="ECO:0000313" key="3">
    <source>
        <dbReference type="Proteomes" id="UP000248148"/>
    </source>
</evidence>
<protein>
    <recommendedName>
        <fullName evidence="4">Secreted protein</fullName>
    </recommendedName>
</protein>
<dbReference type="RefSeq" id="WP_110779337.1">
    <property type="nucleotide sequence ID" value="NZ_QJTI01000001.1"/>
</dbReference>